<feature type="domain" description="Galectin" evidence="14">
    <location>
        <begin position="174"/>
        <end position="368"/>
    </location>
</feature>
<dbReference type="InterPro" id="IPR013320">
    <property type="entry name" value="ConA-like_dom_sf"/>
</dbReference>
<dbReference type="InterPro" id="IPR002659">
    <property type="entry name" value="Glyco_trans_31"/>
</dbReference>
<dbReference type="Gene3D" id="3.90.550.50">
    <property type="match status" value="1"/>
</dbReference>
<dbReference type="AlphaFoldDB" id="A0AAW1L0S2"/>
<accession>A0AAW1L0S2</accession>
<comment type="cofactor">
    <cofactor evidence="1">
        <name>Mn(2+)</name>
        <dbReference type="ChEBI" id="CHEBI:29035"/>
    </cofactor>
</comment>
<keyword evidence="8" id="KW-0735">Signal-anchor</keyword>
<evidence type="ECO:0000256" key="3">
    <source>
        <dbReference type="ARBA" id="ARBA00004922"/>
    </source>
</evidence>
<keyword evidence="5" id="KW-0328">Glycosyltransferase</keyword>
<evidence type="ECO:0000256" key="11">
    <source>
        <dbReference type="ARBA" id="ARBA00023136"/>
    </source>
</evidence>
<keyword evidence="13" id="KW-0464">Manganese</keyword>
<evidence type="ECO:0000313" key="16">
    <source>
        <dbReference type="Proteomes" id="UP001443914"/>
    </source>
</evidence>
<organism evidence="15 16">
    <name type="scientific">Saponaria officinalis</name>
    <name type="common">Common soapwort</name>
    <name type="synonym">Lychnis saponaria</name>
    <dbReference type="NCBI Taxonomy" id="3572"/>
    <lineage>
        <taxon>Eukaryota</taxon>
        <taxon>Viridiplantae</taxon>
        <taxon>Streptophyta</taxon>
        <taxon>Embryophyta</taxon>
        <taxon>Tracheophyta</taxon>
        <taxon>Spermatophyta</taxon>
        <taxon>Magnoliopsida</taxon>
        <taxon>eudicotyledons</taxon>
        <taxon>Gunneridae</taxon>
        <taxon>Pentapetalae</taxon>
        <taxon>Caryophyllales</taxon>
        <taxon>Caryophyllaceae</taxon>
        <taxon>Caryophylleae</taxon>
        <taxon>Saponaria</taxon>
    </lineage>
</organism>
<protein>
    <recommendedName>
        <fullName evidence="14">Galectin domain-containing protein</fullName>
    </recommendedName>
</protein>
<reference evidence="15" key="1">
    <citation type="submission" date="2024-03" db="EMBL/GenBank/DDBJ databases">
        <title>WGS assembly of Saponaria officinalis var. Norfolk2.</title>
        <authorList>
            <person name="Jenkins J."/>
            <person name="Shu S."/>
            <person name="Grimwood J."/>
            <person name="Barry K."/>
            <person name="Goodstein D."/>
            <person name="Schmutz J."/>
            <person name="Leebens-Mack J."/>
            <person name="Osbourn A."/>
        </authorList>
    </citation>
    <scope>NUCLEOTIDE SEQUENCE [LARGE SCALE GENOMIC DNA]</scope>
    <source>
        <strain evidence="15">JIC</strain>
    </source>
</reference>
<evidence type="ECO:0000256" key="5">
    <source>
        <dbReference type="ARBA" id="ARBA00022676"/>
    </source>
</evidence>
<dbReference type="PANTHER" id="PTHR11214:SF3">
    <property type="entry name" value="BETA-1,3-GALACTOSYLTRANSFERASE 6"/>
    <property type="match status" value="1"/>
</dbReference>
<comment type="pathway">
    <text evidence="3">Protein modification; protein glycosylation.</text>
</comment>
<keyword evidence="10" id="KW-0333">Golgi apparatus</keyword>
<evidence type="ECO:0000313" key="15">
    <source>
        <dbReference type="EMBL" id="KAK9725359.1"/>
    </source>
</evidence>
<comment type="caution">
    <text evidence="15">The sequence shown here is derived from an EMBL/GenBank/DDBJ whole genome shotgun (WGS) entry which is preliminary data.</text>
</comment>
<evidence type="ECO:0000256" key="2">
    <source>
        <dbReference type="ARBA" id="ARBA00004323"/>
    </source>
</evidence>
<sequence>MKKWSGGTLILVLSFVLLVRYTFIVLHPTKQTKQSAYDFFRNHVRNDTEARQTAAVAKSKIRVNAKRPEEKPFLIDVKGLSELYDGSVNISRKDSYSLATWTQLRAVLARSDALPETAKGVEEASVAWRELLSVIKRDEFLQIKSNASNANVANDIKCPFAVSTFDEPVNSSRNVLEIPCGLIEDSSVTLIGIPNGKNETFQIELEGAGFVHEQKPPIILKYSVYLPEENSTKEPVIIQNTWTSEAGWGKEEKCFRGRSTSNIQVDGLASCNEQLVGSTMEKSQNVSQSVTKKQNNSSMEHGHVRENFPFMEGNLFSATLWTGLEGFHMTVNGRHETSFKYKENLEPWLVSKVRVTGGVSILSGIAKGLPVSEDLDLIIDVDQLKAPPLLRKKGRLVLFVGVFSTGNNFERRMALRRSWMQYQAVRSGSVAVRFIIGFHKNADVNHDLWREAQAYGDIQLMPFVDYYSLISLKTIAVCILGTKVFPAKYIMKMDDDAFVRIDELLSSLKEKTANGLLYGLISFQSSPHRNTDSKWYVSNKEWPKDSYPPWAHGPGYIISRDIAKFIVQGHQRKDLKLFKLEDVAMGIWIENYKDNNSKVKYFTDDRFYNAGCDTDYILAHYQNPRKLLCLWEKLQKERQAICCE</sequence>
<dbReference type="GO" id="GO:0030246">
    <property type="term" value="F:carbohydrate binding"/>
    <property type="evidence" value="ECO:0007669"/>
    <property type="project" value="InterPro"/>
</dbReference>
<keyword evidence="9" id="KW-1133">Transmembrane helix</keyword>
<evidence type="ECO:0000256" key="8">
    <source>
        <dbReference type="ARBA" id="ARBA00022968"/>
    </source>
</evidence>
<evidence type="ECO:0000259" key="14">
    <source>
        <dbReference type="PROSITE" id="PS51304"/>
    </source>
</evidence>
<comment type="subcellular location">
    <subcellularLocation>
        <location evidence="2">Golgi apparatus membrane</location>
        <topology evidence="2">Single-pass type II membrane protein</topology>
    </subcellularLocation>
</comment>
<dbReference type="GO" id="GO:0000139">
    <property type="term" value="C:Golgi membrane"/>
    <property type="evidence" value="ECO:0007669"/>
    <property type="project" value="UniProtKB-SubCell"/>
</dbReference>
<keyword evidence="6" id="KW-0808">Transferase</keyword>
<dbReference type="SUPFAM" id="SSF49899">
    <property type="entry name" value="Concanavalin A-like lectins/glucanases"/>
    <property type="match status" value="1"/>
</dbReference>
<dbReference type="SMART" id="SM00908">
    <property type="entry name" value="Gal-bind_lectin"/>
    <property type="match status" value="1"/>
</dbReference>
<evidence type="ECO:0000256" key="1">
    <source>
        <dbReference type="ARBA" id="ARBA00001936"/>
    </source>
</evidence>
<keyword evidence="11" id="KW-0472">Membrane</keyword>
<dbReference type="InterPro" id="IPR001079">
    <property type="entry name" value="Galectin_CRD"/>
</dbReference>
<name>A0AAW1L0S2_SAPOF</name>
<evidence type="ECO:0000256" key="6">
    <source>
        <dbReference type="ARBA" id="ARBA00022679"/>
    </source>
</evidence>
<dbReference type="Pfam" id="PF01762">
    <property type="entry name" value="Galactosyl_T"/>
    <property type="match status" value="1"/>
</dbReference>
<evidence type="ECO:0000256" key="12">
    <source>
        <dbReference type="ARBA" id="ARBA00023180"/>
    </source>
</evidence>
<keyword evidence="12" id="KW-0325">Glycoprotein</keyword>
<dbReference type="GO" id="GO:1901137">
    <property type="term" value="P:carbohydrate derivative biosynthetic process"/>
    <property type="evidence" value="ECO:0007669"/>
    <property type="project" value="UniProtKB-ARBA"/>
</dbReference>
<comment type="similarity">
    <text evidence="4">Belongs to the glycosyltransferase 31 family.</text>
</comment>
<keyword evidence="16" id="KW-1185">Reference proteome</keyword>
<dbReference type="GO" id="GO:0008378">
    <property type="term" value="F:galactosyltransferase activity"/>
    <property type="evidence" value="ECO:0007669"/>
    <property type="project" value="UniProtKB-ARBA"/>
</dbReference>
<evidence type="ECO:0000256" key="10">
    <source>
        <dbReference type="ARBA" id="ARBA00023034"/>
    </source>
</evidence>
<dbReference type="EMBL" id="JBDFQZ010000005">
    <property type="protein sequence ID" value="KAK9725359.1"/>
    <property type="molecule type" value="Genomic_DNA"/>
</dbReference>
<evidence type="ECO:0000256" key="13">
    <source>
        <dbReference type="ARBA" id="ARBA00023211"/>
    </source>
</evidence>
<keyword evidence="7" id="KW-0812">Transmembrane</keyword>
<dbReference type="Gene3D" id="2.60.120.200">
    <property type="match status" value="1"/>
</dbReference>
<evidence type="ECO:0000256" key="7">
    <source>
        <dbReference type="ARBA" id="ARBA00022692"/>
    </source>
</evidence>
<dbReference type="Pfam" id="PF00337">
    <property type="entry name" value="Gal-bind_lectin"/>
    <property type="match status" value="1"/>
</dbReference>
<proteinExistence type="inferred from homology"/>
<evidence type="ECO:0000256" key="4">
    <source>
        <dbReference type="ARBA" id="ARBA00008661"/>
    </source>
</evidence>
<dbReference type="FunFam" id="3.90.550.50:FF:000015">
    <property type="entry name" value="Beta-1,3-galactosyltransferase GALT1"/>
    <property type="match status" value="1"/>
</dbReference>
<evidence type="ECO:0000256" key="9">
    <source>
        <dbReference type="ARBA" id="ARBA00022989"/>
    </source>
</evidence>
<gene>
    <name evidence="15" type="ORF">RND81_05G138600</name>
</gene>
<dbReference type="PROSITE" id="PS51304">
    <property type="entry name" value="GALECTIN"/>
    <property type="match status" value="1"/>
</dbReference>
<dbReference type="Proteomes" id="UP001443914">
    <property type="component" value="Unassembled WGS sequence"/>
</dbReference>
<dbReference type="PANTHER" id="PTHR11214">
    <property type="entry name" value="BETA-1,3-N-ACETYLGLUCOSAMINYLTRANSFERASE"/>
    <property type="match status" value="1"/>
</dbReference>